<evidence type="ECO:0000313" key="3">
    <source>
        <dbReference type="Proteomes" id="UP000595349"/>
    </source>
</evidence>
<dbReference type="AlphaFoldDB" id="A0A7T7CG49"/>
<reference evidence="2 3" key="1">
    <citation type="submission" date="2020-06" db="EMBL/GenBank/DDBJ databases">
        <title>Genomic analysis of Salicibibacter sp. NKC21-4.</title>
        <authorList>
            <person name="Oh Y.J."/>
        </authorList>
    </citation>
    <scope>NUCLEOTIDE SEQUENCE [LARGE SCALE GENOMIC DNA]</scope>
    <source>
        <strain evidence="2 3">NKC21-4</strain>
    </source>
</reference>
<dbReference type="EMBL" id="CP054706">
    <property type="protein sequence ID" value="QQK80778.1"/>
    <property type="molecule type" value="Genomic_DNA"/>
</dbReference>
<evidence type="ECO:0000256" key="1">
    <source>
        <dbReference type="SAM" id="MobiDB-lite"/>
    </source>
</evidence>
<dbReference type="RefSeq" id="WP_200085145.1">
    <property type="nucleotide sequence ID" value="NZ_CP054706.1"/>
</dbReference>
<feature type="compositionally biased region" description="Basic and acidic residues" evidence="1">
    <location>
        <begin position="34"/>
        <end position="66"/>
    </location>
</feature>
<sequence>MSTRKRRNRVQPLLYIDTPDQHESAGQGSTEVEVLYKRNHLGEEEPAEENHEVDDQNEEKKNKKENVPLIYRSI</sequence>
<name>A0A7T7CG49_9BACI</name>
<evidence type="ECO:0000313" key="2">
    <source>
        <dbReference type="EMBL" id="QQK80778.1"/>
    </source>
</evidence>
<feature type="region of interest" description="Disordered" evidence="1">
    <location>
        <begin position="1"/>
        <end position="74"/>
    </location>
</feature>
<dbReference type="KEGG" id="scib:HUG20_13325"/>
<organism evidence="2 3">
    <name type="scientific">Salicibibacter cibi</name>
    <dbReference type="NCBI Taxonomy" id="2743001"/>
    <lineage>
        <taxon>Bacteria</taxon>
        <taxon>Bacillati</taxon>
        <taxon>Bacillota</taxon>
        <taxon>Bacilli</taxon>
        <taxon>Bacillales</taxon>
        <taxon>Bacillaceae</taxon>
        <taxon>Salicibibacter</taxon>
    </lineage>
</organism>
<proteinExistence type="predicted"/>
<gene>
    <name evidence="2" type="ORF">HUG20_13325</name>
</gene>
<keyword evidence="3" id="KW-1185">Reference proteome</keyword>
<protein>
    <submittedName>
        <fullName evidence="2">Uncharacterized protein</fullName>
    </submittedName>
</protein>
<dbReference type="Proteomes" id="UP000595349">
    <property type="component" value="Chromosome"/>
</dbReference>
<accession>A0A7T7CG49</accession>